<evidence type="ECO:0000256" key="4">
    <source>
        <dbReference type="ARBA" id="ARBA00023163"/>
    </source>
</evidence>
<dbReference type="SUPFAM" id="SSF158553">
    <property type="entry name" value="TAFH domain-like"/>
    <property type="match status" value="2"/>
</dbReference>
<protein>
    <submittedName>
        <fullName evidence="10">TAFH domain-containing protein</fullName>
    </submittedName>
</protein>
<name>A0A0N4TN71_BRUPA</name>
<evidence type="ECO:0000256" key="2">
    <source>
        <dbReference type="ARBA" id="ARBA00006178"/>
    </source>
</evidence>
<dbReference type="GO" id="GO:0005669">
    <property type="term" value="C:transcription factor TFIID complex"/>
    <property type="evidence" value="ECO:0007669"/>
    <property type="project" value="InterPro"/>
</dbReference>
<evidence type="ECO:0000256" key="6">
    <source>
        <dbReference type="SAM" id="MobiDB-lite"/>
    </source>
</evidence>
<keyword evidence="5" id="KW-0539">Nucleus</keyword>
<evidence type="ECO:0000313" key="10">
    <source>
        <dbReference type="WBParaSite" id="BPAG_0000992501-mRNA-1"/>
    </source>
</evidence>
<dbReference type="CDD" id="cd08045">
    <property type="entry name" value="HFD_TAF4"/>
    <property type="match status" value="1"/>
</dbReference>
<dbReference type="GO" id="GO:0003677">
    <property type="term" value="F:DNA binding"/>
    <property type="evidence" value="ECO:0007669"/>
    <property type="project" value="TreeGrafter"/>
</dbReference>
<feature type="region of interest" description="Disordered" evidence="6">
    <location>
        <begin position="240"/>
        <end position="309"/>
    </location>
</feature>
<feature type="domain" description="TAFH" evidence="7">
    <location>
        <begin position="121"/>
        <end position="247"/>
    </location>
</feature>
<keyword evidence="4" id="KW-0804">Transcription</keyword>
<evidence type="ECO:0000259" key="7">
    <source>
        <dbReference type="PROSITE" id="PS51119"/>
    </source>
</evidence>
<keyword evidence="9" id="KW-1185">Reference proteome</keyword>
<dbReference type="SMART" id="SM00549">
    <property type="entry name" value="TAFH"/>
    <property type="match status" value="1"/>
</dbReference>
<reference evidence="8 9" key="2">
    <citation type="submission" date="2018-11" db="EMBL/GenBank/DDBJ databases">
        <authorList>
            <consortium name="Pathogen Informatics"/>
        </authorList>
    </citation>
    <scope>NUCLEOTIDE SEQUENCE [LARGE SCALE GENOMIC DNA]</scope>
</reference>
<dbReference type="InterPro" id="IPR037249">
    <property type="entry name" value="TAFH/NHR1_dom_sf"/>
</dbReference>
<dbReference type="AlphaFoldDB" id="A0A0N4TN71"/>
<dbReference type="PANTHER" id="PTHR15138">
    <property type="entry name" value="TRANSCRIPTION INITIATION FACTOR TFIID SUBUNIT 4"/>
    <property type="match status" value="1"/>
</dbReference>
<dbReference type="Gene3D" id="1.20.120.1110">
    <property type="entry name" value="TAFH/NHR1 domain"/>
    <property type="match status" value="1"/>
</dbReference>
<keyword evidence="3" id="KW-0805">Transcription regulation</keyword>
<dbReference type="PROSITE" id="PS51119">
    <property type="entry name" value="TAFH"/>
    <property type="match status" value="1"/>
</dbReference>
<dbReference type="GO" id="GO:0016251">
    <property type="term" value="F:RNA polymerase II general transcription initiation factor activity"/>
    <property type="evidence" value="ECO:0007669"/>
    <property type="project" value="TreeGrafter"/>
</dbReference>
<dbReference type="STRING" id="6280.A0A0N4TN71"/>
<dbReference type="GO" id="GO:0006367">
    <property type="term" value="P:transcription initiation at RNA polymerase II promoter"/>
    <property type="evidence" value="ECO:0007669"/>
    <property type="project" value="TreeGrafter"/>
</dbReference>
<evidence type="ECO:0000256" key="3">
    <source>
        <dbReference type="ARBA" id="ARBA00023015"/>
    </source>
</evidence>
<feature type="region of interest" description="Disordered" evidence="6">
    <location>
        <begin position="54"/>
        <end position="77"/>
    </location>
</feature>
<organism evidence="10">
    <name type="scientific">Brugia pahangi</name>
    <name type="common">Filarial nematode worm</name>
    <dbReference type="NCBI Taxonomy" id="6280"/>
    <lineage>
        <taxon>Eukaryota</taxon>
        <taxon>Metazoa</taxon>
        <taxon>Ecdysozoa</taxon>
        <taxon>Nematoda</taxon>
        <taxon>Chromadorea</taxon>
        <taxon>Rhabditida</taxon>
        <taxon>Spirurina</taxon>
        <taxon>Spiruromorpha</taxon>
        <taxon>Filarioidea</taxon>
        <taxon>Onchocercidae</taxon>
        <taxon>Brugia</taxon>
    </lineage>
</organism>
<dbReference type="InterPro" id="IPR007900">
    <property type="entry name" value="TAF4_C"/>
</dbReference>
<dbReference type="InterPro" id="IPR003894">
    <property type="entry name" value="TAFH_NHR1"/>
</dbReference>
<comment type="similarity">
    <text evidence="2">Belongs to the TAF4 family.</text>
</comment>
<feature type="compositionally biased region" description="Polar residues" evidence="6">
    <location>
        <begin position="256"/>
        <end position="272"/>
    </location>
</feature>
<reference evidence="10" key="1">
    <citation type="submission" date="2017-02" db="UniProtKB">
        <authorList>
            <consortium name="WormBaseParasite"/>
        </authorList>
    </citation>
    <scope>IDENTIFICATION</scope>
</reference>
<feature type="compositionally biased region" description="Low complexity" evidence="6">
    <location>
        <begin position="68"/>
        <end position="77"/>
    </location>
</feature>
<dbReference type="Pfam" id="PF07531">
    <property type="entry name" value="TAFH"/>
    <property type="match status" value="1"/>
</dbReference>
<dbReference type="EMBL" id="UZAD01013168">
    <property type="protein sequence ID" value="VDN91073.1"/>
    <property type="molecule type" value="Genomic_DNA"/>
</dbReference>
<dbReference type="PANTHER" id="PTHR15138:SF14">
    <property type="entry name" value="TRANSCRIPTION INITIATION FACTOR TFIID SUBUNIT 4"/>
    <property type="match status" value="1"/>
</dbReference>
<dbReference type="InterPro" id="IPR045144">
    <property type="entry name" value="TAF4"/>
</dbReference>
<evidence type="ECO:0000256" key="1">
    <source>
        <dbReference type="ARBA" id="ARBA00004123"/>
    </source>
</evidence>
<accession>A0A0N4TN71</accession>
<evidence type="ECO:0000313" key="9">
    <source>
        <dbReference type="Proteomes" id="UP000278627"/>
    </source>
</evidence>
<evidence type="ECO:0000256" key="5">
    <source>
        <dbReference type="ARBA" id="ARBA00023242"/>
    </source>
</evidence>
<dbReference type="WBParaSite" id="BPAG_0000992501-mRNA-1">
    <property type="protein sequence ID" value="BPAG_0000992501-mRNA-1"/>
    <property type="gene ID" value="BPAG_0000992501"/>
</dbReference>
<proteinExistence type="inferred from homology"/>
<comment type="subcellular location">
    <subcellularLocation>
        <location evidence="1">Nucleus</location>
    </subcellularLocation>
</comment>
<gene>
    <name evidence="8" type="ORF">BPAG_LOCUS9887</name>
</gene>
<feature type="compositionally biased region" description="Acidic residues" evidence="6">
    <location>
        <begin position="298"/>
        <end position="308"/>
    </location>
</feature>
<evidence type="ECO:0000313" key="8">
    <source>
        <dbReference type="EMBL" id="VDN91073.1"/>
    </source>
</evidence>
<feature type="compositionally biased region" description="Pro residues" evidence="6">
    <location>
        <begin position="246"/>
        <end position="255"/>
    </location>
</feature>
<sequence length="531" mass="59686">MFTLDNMESMDSLHDYYMSGFLPLFYRQYFMGEAVPAPPISTTSSGPRFRIVPGPVLGENGRSNVPRSTSITSSASTPSFVSQVSSQDMQLRPVHYVMLNQGNNAQTQQNQMRNANAAEQASMVSKCARFFKTLIHLSQQPDQQQGQQTAVRVTELVKFASNIVDLRSYKSIHIYFKDDRTFAFQLVIYGSMPPEVFTSRLQEALRSQAQPHLLPFLQKTLPALRAALQKGEVIIEGIDGTASQHPPLPDMPQPPTQWDTSTQRTNNENSYMSQRSSSVAPPSSLISSAGSYTRTEGSDEFSVEESSSEVEVRTLPSSQTQYKLLNGDVIARKIQRIMPDGGIPQDDVVALISQAAEFRLRVMLAKLAIVAEHRLEPLRNHPYYRPIDDTRRQLRFVEELERLEYERRENREKEALIRLSKTKGKDKDTLVEKAKQLQRADQEAARNRDANAAAIAALGGGKISKKPWSETSNPFDQPISAGVSLQTHRPRTKRVTMRDLQLVIAQDPISRTSQLRHRLALFNYTTDTVSA</sequence>
<feature type="compositionally biased region" description="Low complexity" evidence="6">
    <location>
        <begin position="273"/>
        <end position="288"/>
    </location>
</feature>
<dbReference type="Pfam" id="PF05236">
    <property type="entry name" value="TAF4"/>
    <property type="match status" value="1"/>
</dbReference>
<dbReference type="Proteomes" id="UP000278627">
    <property type="component" value="Unassembled WGS sequence"/>
</dbReference>